<evidence type="ECO:0008006" key="3">
    <source>
        <dbReference type="Google" id="ProtNLM"/>
    </source>
</evidence>
<reference evidence="2" key="1">
    <citation type="submission" date="2017-09" db="EMBL/GenBank/DDBJ databases">
        <title>Depth-based differentiation of microbial function through sediment-hosted aquifers and enrichment of novel symbionts in the deep terrestrial subsurface.</title>
        <authorList>
            <person name="Probst A.J."/>
            <person name="Ladd B."/>
            <person name="Jarett J.K."/>
            <person name="Geller-Mcgrath D.E."/>
            <person name="Sieber C.M.K."/>
            <person name="Emerson J.B."/>
            <person name="Anantharaman K."/>
            <person name="Thomas B.C."/>
            <person name="Malmstrom R."/>
            <person name="Stieglmeier M."/>
            <person name="Klingl A."/>
            <person name="Woyke T."/>
            <person name="Ryan C.M."/>
            <person name="Banfield J.F."/>
        </authorList>
    </citation>
    <scope>NUCLEOTIDE SEQUENCE [LARGE SCALE GENOMIC DNA]</scope>
</reference>
<dbReference type="Pfam" id="PF13489">
    <property type="entry name" value="Methyltransf_23"/>
    <property type="match status" value="1"/>
</dbReference>
<dbReference type="PANTHER" id="PTHR43861">
    <property type="entry name" value="TRANS-ACONITATE 2-METHYLTRANSFERASE-RELATED"/>
    <property type="match status" value="1"/>
</dbReference>
<dbReference type="SUPFAM" id="SSF53335">
    <property type="entry name" value="S-adenosyl-L-methionine-dependent methyltransferases"/>
    <property type="match status" value="1"/>
</dbReference>
<gene>
    <name evidence="1" type="ORF">COY90_01905</name>
</gene>
<dbReference type="AlphaFoldDB" id="A0A2M7QDB0"/>
<evidence type="ECO:0000313" key="1">
    <source>
        <dbReference type="EMBL" id="PIY69199.1"/>
    </source>
</evidence>
<dbReference type="EMBL" id="PFLF01000043">
    <property type="protein sequence ID" value="PIY69199.1"/>
    <property type="molecule type" value="Genomic_DNA"/>
</dbReference>
<dbReference type="Gene3D" id="3.40.50.150">
    <property type="entry name" value="Vaccinia Virus protein VP39"/>
    <property type="match status" value="1"/>
</dbReference>
<protein>
    <recommendedName>
        <fullName evidence="3">Class I SAM-dependent methyltransferase</fullName>
    </recommendedName>
</protein>
<accession>A0A2M7QDB0</accession>
<organism evidence="1 2">
    <name type="scientific">Candidatus Roizmanbacteria bacterium CG_4_10_14_0_8_um_filter_39_9</name>
    <dbReference type="NCBI Taxonomy" id="1974829"/>
    <lineage>
        <taxon>Bacteria</taxon>
        <taxon>Candidatus Roizmaniibacteriota</taxon>
    </lineage>
</organism>
<dbReference type="InterPro" id="IPR029063">
    <property type="entry name" value="SAM-dependent_MTases_sf"/>
</dbReference>
<evidence type="ECO:0000313" key="2">
    <source>
        <dbReference type="Proteomes" id="UP000230108"/>
    </source>
</evidence>
<comment type="caution">
    <text evidence="1">The sequence shown here is derived from an EMBL/GenBank/DDBJ whole genome shotgun (WGS) entry which is preliminary data.</text>
</comment>
<dbReference type="Proteomes" id="UP000230108">
    <property type="component" value="Unassembled WGS sequence"/>
</dbReference>
<name>A0A2M7QDB0_9BACT</name>
<dbReference type="PANTHER" id="PTHR43861:SF6">
    <property type="entry name" value="METHYLTRANSFERASE TYPE 11"/>
    <property type="match status" value="1"/>
</dbReference>
<sequence length="318" mass="36518">MPKTSCPLCRCSSVIANQVDQYKYYRCVPCNLLFLYPQPSKTQIDKYYKSSFDYFAGKTNETPIRARAKKILLNLKSINPSGTSLLDVGSGYGYFANEALDIGLNVSAVEPSGSFYNVPIYKSIKKLYKTSFEIYAKSHQNIKYDFITFIHVIEHVSNPKKLMKDACKLLSPDGILYIETPNLDSHLYKAEQNNYTFLTPPDHLWIFSKKTIKTITPPRCQIDKVSTYSYPEHLMGIIKAIFKSGNSHAYRTVVPVQFQPTRLELGHSGRPDEAKKVSYSSLRLIKYLLFDRCIAPLFYRLLNLHYHGSILELYIKKK</sequence>
<proteinExistence type="predicted"/>